<keyword evidence="5 8" id="KW-0812">Transmembrane</keyword>
<dbReference type="InterPro" id="IPR045018">
    <property type="entry name" value="Azg-like"/>
</dbReference>
<feature type="transmembrane region" description="Helical" evidence="9">
    <location>
        <begin position="102"/>
        <end position="120"/>
    </location>
</feature>
<feature type="transmembrane region" description="Helical" evidence="9">
    <location>
        <begin position="247"/>
        <end position="269"/>
    </location>
</feature>
<comment type="subcellular location">
    <subcellularLocation>
        <location evidence="1 8">Cell membrane</location>
        <topology evidence="1 8">Multi-pass membrane protein</topology>
    </subcellularLocation>
</comment>
<evidence type="ECO:0000256" key="3">
    <source>
        <dbReference type="ARBA" id="ARBA00022448"/>
    </source>
</evidence>
<evidence type="ECO:0000256" key="6">
    <source>
        <dbReference type="ARBA" id="ARBA00022989"/>
    </source>
</evidence>
<proteinExistence type="inferred from homology"/>
<gene>
    <name evidence="10" type="ORF">SAMN04488052_103205</name>
</gene>
<reference evidence="10 11" key="1">
    <citation type="submission" date="2016-10" db="EMBL/GenBank/DDBJ databases">
        <authorList>
            <person name="de Groot N.N."/>
        </authorList>
    </citation>
    <scope>NUCLEOTIDE SEQUENCE [LARGE SCALE GENOMIC DNA]</scope>
    <source>
        <strain evidence="10 11">CGMCC 1.6291</strain>
    </source>
</reference>
<feature type="transmembrane region" description="Helical" evidence="9">
    <location>
        <begin position="174"/>
        <end position="190"/>
    </location>
</feature>
<keyword evidence="3 8" id="KW-0813">Transport</keyword>
<feature type="transmembrane region" description="Helical" evidence="9">
    <location>
        <begin position="23"/>
        <end position="46"/>
    </location>
</feature>
<keyword evidence="11" id="KW-1185">Reference proteome</keyword>
<keyword evidence="7 8" id="KW-0472">Membrane</keyword>
<evidence type="ECO:0000256" key="8">
    <source>
        <dbReference type="PIRNR" id="PIRNR005353"/>
    </source>
</evidence>
<dbReference type="PANTHER" id="PTHR43337">
    <property type="entry name" value="XANTHINE/URACIL PERMEASE C887.17-RELATED"/>
    <property type="match status" value="1"/>
</dbReference>
<keyword evidence="4 8" id="KW-1003">Cell membrane</keyword>
<dbReference type="STRING" id="406100.SAMN04488052_103205"/>
<dbReference type="RefSeq" id="WP_245753994.1">
    <property type="nucleotide sequence ID" value="NZ_FOEG01000003.1"/>
</dbReference>
<evidence type="ECO:0000256" key="2">
    <source>
        <dbReference type="ARBA" id="ARBA00005697"/>
    </source>
</evidence>
<feature type="transmembrane region" description="Helical" evidence="9">
    <location>
        <begin position="419"/>
        <end position="436"/>
    </location>
</feature>
<dbReference type="GO" id="GO:0005886">
    <property type="term" value="C:plasma membrane"/>
    <property type="evidence" value="ECO:0007669"/>
    <property type="project" value="UniProtKB-SubCell"/>
</dbReference>
<feature type="transmembrane region" description="Helical" evidence="9">
    <location>
        <begin position="383"/>
        <end position="407"/>
    </location>
</feature>
<evidence type="ECO:0000256" key="7">
    <source>
        <dbReference type="ARBA" id="ARBA00023136"/>
    </source>
</evidence>
<evidence type="ECO:0000256" key="4">
    <source>
        <dbReference type="ARBA" id="ARBA00022475"/>
    </source>
</evidence>
<evidence type="ECO:0000256" key="5">
    <source>
        <dbReference type="ARBA" id="ARBA00022692"/>
    </source>
</evidence>
<name>A0A1H8SUA0_9GAMM</name>
<evidence type="ECO:0000256" key="1">
    <source>
        <dbReference type="ARBA" id="ARBA00004651"/>
    </source>
</evidence>
<dbReference type="GO" id="GO:0005345">
    <property type="term" value="F:purine nucleobase transmembrane transporter activity"/>
    <property type="evidence" value="ECO:0007669"/>
    <property type="project" value="TreeGrafter"/>
</dbReference>
<comment type="similarity">
    <text evidence="2 8">Belongs to the nucleobase:cation symporter-2 (NCS2) (TC 2.A.40) family. Azg-like subfamily.</text>
</comment>
<evidence type="ECO:0000313" key="11">
    <source>
        <dbReference type="Proteomes" id="UP000199657"/>
    </source>
</evidence>
<accession>A0A1H8SUA0</accession>
<dbReference type="InterPro" id="IPR006043">
    <property type="entry name" value="NCS2"/>
</dbReference>
<dbReference type="InterPro" id="IPR026033">
    <property type="entry name" value="Azg-like_bact_archaea"/>
</dbReference>
<feature type="transmembrane region" description="Helical" evidence="9">
    <location>
        <begin position="132"/>
        <end position="154"/>
    </location>
</feature>
<feature type="transmembrane region" description="Helical" evidence="9">
    <location>
        <begin position="352"/>
        <end position="371"/>
    </location>
</feature>
<dbReference type="PANTHER" id="PTHR43337:SF11">
    <property type="entry name" value="GUANINE_HYPOXANTHINE PERMEASE PBUG"/>
    <property type="match status" value="1"/>
</dbReference>
<evidence type="ECO:0000256" key="9">
    <source>
        <dbReference type="SAM" id="Phobius"/>
    </source>
</evidence>
<evidence type="ECO:0000313" key="10">
    <source>
        <dbReference type="EMBL" id="SEO82241.1"/>
    </source>
</evidence>
<feature type="transmembrane region" description="Helical" evidence="9">
    <location>
        <begin position="322"/>
        <end position="340"/>
    </location>
</feature>
<keyword evidence="6 8" id="KW-1133">Transmembrane helix</keyword>
<feature type="transmembrane region" description="Helical" evidence="9">
    <location>
        <begin position="290"/>
        <end position="310"/>
    </location>
</feature>
<sequence>MNQWLDKQFGFTEQGSNWRQETVAGVTTFLAMAYILFVNASILSVAGMDSGAVFVATALSAALACIIMGLWANYPIALAPGMGLNAFFVYTVVLGMDVPWETALAGVLVSGILFLILTLSKVREKMINAIPLQLKMAAGAGIGLFIAFIGLQNAEIVVEYEATLVTLGDLGEPAPLLAIAGVIITAALLVRRLNGAVFYGIIITSVLGMLIGFVAPPEAIVDSIPSLAPTFGVAIVHLPDILLAPELWLVVFTFLFVDIFDTAGTLMAVANQAGFIKDNKLPRASRAMGADSTATVVGAVLGTSTTTAYIESAAGVSAGGRTGFTSLVVAALFLISLFFSPLLEIFLEHPELTAPALIIVGVLMASALGNIDWKAPEFAIPAFVTVVAMPLTFSIATGLAMGFVLYPITMICCGRAKEVHPLVYVLSVVCLIYFIWGA</sequence>
<feature type="transmembrane region" description="Helical" evidence="9">
    <location>
        <begin position="52"/>
        <end position="71"/>
    </location>
</feature>
<dbReference type="EMBL" id="FOEG01000003">
    <property type="protein sequence ID" value="SEO82241.1"/>
    <property type="molecule type" value="Genomic_DNA"/>
</dbReference>
<dbReference type="PIRSF" id="PIRSF005353">
    <property type="entry name" value="PbuG"/>
    <property type="match status" value="1"/>
</dbReference>
<dbReference type="AlphaFoldDB" id="A0A1H8SUA0"/>
<dbReference type="Pfam" id="PF00860">
    <property type="entry name" value="Xan_ur_permease"/>
    <property type="match status" value="1"/>
</dbReference>
<protein>
    <submittedName>
        <fullName evidence="10">Putative MFS transporter, AGZA family, xanthine/uracil permease</fullName>
    </submittedName>
</protein>
<dbReference type="Proteomes" id="UP000199657">
    <property type="component" value="Unassembled WGS sequence"/>
</dbReference>
<organism evidence="10 11">
    <name type="scientific">Aquisalimonas asiatica</name>
    <dbReference type="NCBI Taxonomy" id="406100"/>
    <lineage>
        <taxon>Bacteria</taxon>
        <taxon>Pseudomonadati</taxon>
        <taxon>Pseudomonadota</taxon>
        <taxon>Gammaproteobacteria</taxon>
        <taxon>Chromatiales</taxon>
        <taxon>Ectothiorhodospiraceae</taxon>
        <taxon>Aquisalimonas</taxon>
    </lineage>
</organism>
<feature type="transmembrane region" description="Helical" evidence="9">
    <location>
        <begin position="197"/>
        <end position="215"/>
    </location>
</feature>